<gene>
    <name evidence="1" type="ORF">UFOVP15_5</name>
</gene>
<dbReference type="EMBL" id="LR796150">
    <property type="protein sequence ID" value="CAB4121494.1"/>
    <property type="molecule type" value="Genomic_DNA"/>
</dbReference>
<evidence type="ECO:0008006" key="2">
    <source>
        <dbReference type="Google" id="ProtNLM"/>
    </source>
</evidence>
<accession>A0A6J5KHF9</accession>
<organism evidence="1">
    <name type="scientific">uncultured Caudovirales phage</name>
    <dbReference type="NCBI Taxonomy" id="2100421"/>
    <lineage>
        <taxon>Viruses</taxon>
        <taxon>Duplodnaviria</taxon>
        <taxon>Heunggongvirae</taxon>
        <taxon>Uroviricota</taxon>
        <taxon>Caudoviricetes</taxon>
        <taxon>Peduoviridae</taxon>
        <taxon>Maltschvirus</taxon>
        <taxon>Maltschvirus maltsch</taxon>
    </lineage>
</organism>
<dbReference type="SUPFAM" id="SSF46785">
    <property type="entry name" value="Winged helix' DNA-binding domain"/>
    <property type="match status" value="1"/>
</dbReference>
<sequence>MKLSDIFGGHPLKLFPRVREDDPITSYEASDKVDFAGQHYDIILGCLTKHGPLGKDGIANRTNLEGNQIARRLSEMQKLYFIEPTGQTVKSNAGRSEREWRIKESNA</sequence>
<reference evidence="1" key="1">
    <citation type="submission" date="2020-04" db="EMBL/GenBank/DDBJ databases">
        <authorList>
            <person name="Chiriac C."/>
            <person name="Salcher M."/>
            <person name="Ghai R."/>
            <person name="Kavagutti S V."/>
        </authorList>
    </citation>
    <scope>NUCLEOTIDE SEQUENCE</scope>
</reference>
<proteinExistence type="predicted"/>
<dbReference type="InterPro" id="IPR036390">
    <property type="entry name" value="WH_DNA-bd_sf"/>
</dbReference>
<name>A0A6J5KHF9_9CAUD</name>
<evidence type="ECO:0000313" key="1">
    <source>
        <dbReference type="EMBL" id="CAB4121494.1"/>
    </source>
</evidence>
<protein>
    <recommendedName>
        <fullName evidence="2">Helix-turn-helix domain containing protein</fullName>
    </recommendedName>
</protein>